<evidence type="ECO:0000256" key="1">
    <source>
        <dbReference type="SAM" id="MobiDB-lite"/>
    </source>
</evidence>
<evidence type="ECO:0000313" key="5">
    <source>
        <dbReference type="Proteomes" id="UP001596513"/>
    </source>
</evidence>
<evidence type="ECO:0000256" key="3">
    <source>
        <dbReference type="SAM" id="SignalP"/>
    </source>
</evidence>
<protein>
    <submittedName>
        <fullName evidence="4">Uncharacterized protein</fullName>
    </submittedName>
</protein>
<dbReference type="Proteomes" id="UP001596513">
    <property type="component" value="Unassembled WGS sequence"/>
</dbReference>
<accession>A0ABW2U0E1</accession>
<comment type="caution">
    <text evidence="4">The sequence shown here is derived from an EMBL/GenBank/DDBJ whole genome shotgun (WGS) entry which is preliminary data.</text>
</comment>
<keyword evidence="2" id="KW-0472">Membrane</keyword>
<evidence type="ECO:0000256" key="2">
    <source>
        <dbReference type="SAM" id="Phobius"/>
    </source>
</evidence>
<feature type="transmembrane region" description="Helical" evidence="2">
    <location>
        <begin position="38"/>
        <end position="63"/>
    </location>
</feature>
<feature type="chain" id="PRO_5046675464" evidence="3">
    <location>
        <begin position="29"/>
        <end position="86"/>
    </location>
</feature>
<feature type="signal peptide" evidence="3">
    <location>
        <begin position="1"/>
        <end position="28"/>
    </location>
</feature>
<feature type="region of interest" description="Disordered" evidence="1">
    <location>
        <begin position="66"/>
        <end position="86"/>
    </location>
</feature>
<name>A0ABW2U0E1_9BACT</name>
<gene>
    <name evidence="4" type="ORF">ACFQT0_05635</name>
</gene>
<proteinExistence type="predicted"/>
<keyword evidence="3" id="KW-0732">Signal</keyword>
<dbReference type="RefSeq" id="WP_380201104.1">
    <property type="nucleotide sequence ID" value="NZ_JBHTEK010000001.1"/>
</dbReference>
<evidence type="ECO:0000313" key="4">
    <source>
        <dbReference type="EMBL" id="MFC7666958.1"/>
    </source>
</evidence>
<reference evidence="5" key="1">
    <citation type="journal article" date="2019" name="Int. J. Syst. Evol. Microbiol.">
        <title>The Global Catalogue of Microorganisms (GCM) 10K type strain sequencing project: providing services to taxonomists for standard genome sequencing and annotation.</title>
        <authorList>
            <consortium name="The Broad Institute Genomics Platform"/>
            <consortium name="The Broad Institute Genome Sequencing Center for Infectious Disease"/>
            <person name="Wu L."/>
            <person name="Ma J."/>
        </authorList>
    </citation>
    <scope>NUCLEOTIDE SEQUENCE [LARGE SCALE GENOMIC DNA]</scope>
    <source>
        <strain evidence="5">JCM 19635</strain>
    </source>
</reference>
<feature type="compositionally biased region" description="Polar residues" evidence="1">
    <location>
        <begin position="69"/>
        <end position="86"/>
    </location>
</feature>
<keyword evidence="2" id="KW-0812">Transmembrane</keyword>
<sequence length="86" mass="8632">MLTKRTLLLTATGLLTGYLAAAQSPSLAATSSGSDILFWVLVGILAIVGLMVIVTGASVASVARLPHGSATSPDQTANSEEGNTTC</sequence>
<organism evidence="4 5">
    <name type="scientific">Hymenobacter humi</name>
    <dbReference type="NCBI Taxonomy" id="1411620"/>
    <lineage>
        <taxon>Bacteria</taxon>
        <taxon>Pseudomonadati</taxon>
        <taxon>Bacteroidota</taxon>
        <taxon>Cytophagia</taxon>
        <taxon>Cytophagales</taxon>
        <taxon>Hymenobacteraceae</taxon>
        <taxon>Hymenobacter</taxon>
    </lineage>
</organism>
<dbReference type="EMBL" id="JBHTEK010000001">
    <property type="protein sequence ID" value="MFC7666958.1"/>
    <property type="molecule type" value="Genomic_DNA"/>
</dbReference>
<keyword evidence="2" id="KW-1133">Transmembrane helix</keyword>
<keyword evidence="5" id="KW-1185">Reference proteome</keyword>